<evidence type="ECO:0000256" key="3">
    <source>
        <dbReference type="ARBA" id="ARBA00022514"/>
    </source>
</evidence>
<comment type="subcellular location">
    <subcellularLocation>
        <location evidence="1">Secreted</location>
    </subcellularLocation>
</comment>
<keyword evidence="4" id="KW-0964">Secreted</keyword>
<evidence type="ECO:0000256" key="2">
    <source>
        <dbReference type="ARBA" id="ARBA00007432"/>
    </source>
</evidence>
<name>A0A3Q2XWL8_HIPCM</name>
<dbReference type="OMA" id="STDFYSW"/>
<keyword evidence="5" id="KW-0175">Coiled coil</keyword>
<dbReference type="InterPro" id="IPR000151">
    <property type="entry name" value="Ciliary_neurotrophic_fac_CNTF"/>
</dbReference>
<evidence type="ECO:0000256" key="6">
    <source>
        <dbReference type="SAM" id="SignalP"/>
    </source>
</evidence>
<accession>A0A3Q2XWL8</accession>
<dbReference type="SUPFAM" id="SSF47266">
    <property type="entry name" value="4-helical cytokines"/>
    <property type="match status" value="1"/>
</dbReference>
<dbReference type="Gene3D" id="1.20.1250.10">
    <property type="match status" value="1"/>
</dbReference>
<evidence type="ECO:0000313" key="8">
    <source>
        <dbReference type="Proteomes" id="UP000264820"/>
    </source>
</evidence>
<dbReference type="GO" id="GO:0070120">
    <property type="term" value="P:ciliary neurotrophic factor-mediated signaling pathway"/>
    <property type="evidence" value="ECO:0007669"/>
    <property type="project" value="InterPro"/>
</dbReference>
<reference evidence="7" key="1">
    <citation type="submission" date="2025-08" db="UniProtKB">
        <authorList>
            <consortium name="Ensembl"/>
        </authorList>
    </citation>
    <scope>IDENTIFICATION</scope>
</reference>
<dbReference type="GO" id="GO:0005125">
    <property type="term" value="F:cytokine activity"/>
    <property type="evidence" value="ECO:0007669"/>
    <property type="project" value="UniProtKB-KW"/>
</dbReference>
<evidence type="ECO:0000256" key="4">
    <source>
        <dbReference type="ARBA" id="ARBA00022525"/>
    </source>
</evidence>
<dbReference type="InterPro" id="IPR010681">
    <property type="entry name" value="PRF/CT"/>
</dbReference>
<dbReference type="GO" id="GO:0043524">
    <property type="term" value="P:negative regulation of neuron apoptotic process"/>
    <property type="evidence" value="ECO:0007669"/>
    <property type="project" value="InterPro"/>
</dbReference>
<sequence>SCRLLFCSTLCPCVSLMIAGCCALFLLCCILNGTESSNPSLGIHKARYSNSFRLARSTRTRVQQLLSKYKEQQLGNKDFEDRSGHLDDLPLLSTDFNSWLQLTDWERLQAAFSDMQAYRNRLEWKRKELEREAKEKKGVQTLLNTLPKNIKHVEMDLRDLMSHVSNHMSYIKTSNRTSNLPTVWTPLNPSSISKTLWEKRVDGYIILRDLDLYLTKLARDFLLLASKAQ</sequence>
<dbReference type="GO" id="GO:0005127">
    <property type="term" value="F:ciliary neurotrophic factor receptor binding"/>
    <property type="evidence" value="ECO:0007669"/>
    <property type="project" value="InterPro"/>
</dbReference>
<evidence type="ECO:0000256" key="1">
    <source>
        <dbReference type="ARBA" id="ARBA00004613"/>
    </source>
</evidence>
<proteinExistence type="inferred from homology"/>
<dbReference type="Proteomes" id="UP000264820">
    <property type="component" value="Unplaced"/>
</dbReference>
<dbReference type="InterPro" id="IPR009079">
    <property type="entry name" value="4_helix_cytokine-like_core"/>
</dbReference>
<comment type="similarity">
    <text evidence="2">Belongs to the IL-6 superfamily.</text>
</comment>
<keyword evidence="6" id="KW-0732">Signal</keyword>
<feature type="coiled-coil region" evidence="5">
    <location>
        <begin position="112"/>
        <end position="139"/>
    </location>
</feature>
<reference evidence="7" key="2">
    <citation type="submission" date="2025-09" db="UniProtKB">
        <authorList>
            <consortium name="Ensembl"/>
        </authorList>
    </citation>
    <scope>IDENTIFICATION</scope>
</reference>
<feature type="signal peptide" evidence="6">
    <location>
        <begin position="1"/>
        <end position="36"/>
    </location>
</feature>
<dbReference type="Pfam" id="PF01110">
    <property type="entry name" value="CNTF"/>
    <property type="match status" value="1"/>
</dbReference>
<dbReference type="PANTHER" id="PTHR21353">
    <property type="match status" value="1"/>
</dbReference>
<organism evidence="7 8">
    <name type="scientific">Hippocampus comes</name>
    <name type="common">Tiger tail seahorse</name>
    <dbReference type="NCBI Taxonomy" id="109280"/>
    <lineage>
        <taxon>Eukaryota</taxon>
        <taxon>Metazoa</taxon>
        <taxon>Chordata</taxon>
        <taxon>Craniata</taxon>
        <taxon>Vertebrata</taxon>
        <taxon>Euteleostomi</taxon>
        <taxon>Actinopterygii</taxon>
        <taxon>Neopterygii</taxon>
        <taxon>Teleostei</taxon>
        <taxon>Neoteleostei</taxon>
        <taxon>Acanthomorphata</taxon>
        <taxon>Syngnathiaria</taxon>
        <taxon>Syngnathiformes</taxon>
        <taxon>Syngnathoidei</taxon>
        <taxon>Syngnathidae</taxon>
        <taxon>Hippocampus</taxon>
    </lineage>
</organism>
<keyword evidence="8" id="KW-1185">Reference proteome</keyword>
<evidence type="ECO:0000256" key="5">
    <source>
        <dbReference type="SAM" id="Coils"/>
    </source>
</evidence>
<protein>
    <submittedName>
        <fullName evidence="7">Uncharacterized LOC109512541</fullName>
    </submittedName>
</protein>
<dbReference type="GeneTree" id="ENSGT00940000176842"/>
<feature type="chain" id="PRO_5018526835" evidence="6">
    <location>
        <begin position="37"/>
        <end position="229"/>
    </location>
</feature>
<keyword evidence="3" id="KW-0202">Cytokine</keyword>
<dbReference type="Ensembl" id="ENSHCOT00000006482.1">
    <property type="protein sequence ID" value="ENSHCOP00000004776.1"/>
    <property type="gene ID" value="ENSHCOG00000006301.1"/>
</dbReference>
<dbReference type="GO" id="GO:0005615">
    <property type="term" value="C:extracellular space"/>
    <property type="evidence" value="ECO:0007669"/>
    <property type="project" value="UniProtKB-KW"/>
</dbReference>
<evidence type="ECO:0000313" key="7">
    <source>
        <dbReference type="Ensembl" id="ENSHCOP00000004776.1"/>
    </source>
</evidence>
<dbReference type="PANTHER" id="PTHR21353:SF9">
    <property type="match status" value="1"/>
</dbReference>
<dbReference type="AlphaFoldDB" id="A0A3Q2XWL8"/>